<dbReference type="CDD" id="cd10910">
    <property type="entry name" value="PIN_limkain_b1_N_like"/>
    <property type="match status" value="1"/>
</dbReference>
<dbReference type="InterPro" id="IPR024768">
    <property type="entry name" value="Marf1"/>
</dbReference>
<evidence type="ECO:0000313" key="2">
    <source>
        <dbReference type="Proteomes" id="UP000712600"/>
    </source>
</evidence>
<comment type="caution">
    <text evidence="1">The sequence shown here is derived from an EMBL/GenBank/DDBJ whole genome shotgun (WGS) entry which is preliminary data.</text>
</comment>
<accession>A0A8S9R9B6</accession>
<dbReference type="AlphaFoldDB" id="A0A8S9R9B6"/>
<dbReference type="EMBL" id="QGKX02000996">
    <property type="protein sequence ID" value="KAF3560197.1"/>
    <property type="molecule type" value="Genomic_DNA"/>
</dbReference>
<dbReference type="Proteomes" id="UP000712600">
    <property type="component" value="Unassembled WGS sequence"/>
</dbReference>
<proteinExistence type="predicted"/>
<reference evidence="1" key="1">
    <citation type="submission" date="2019-12" db="EMBL/GenBank/DDBJ databases">
        <title>Genome sequencing and annotation of Brassica cretica.</title>
        <authorList>
            <person name="Studholme D.J."/>
            <person name="Sarris P."/>
        </authorList>
    </citation>
    <scope>NUCLEOTIDE SEQUENCE</scope>
    <source>
        <strain evidence="1">PFS-109/04</strain>
        <tissue evidence="1">Leaf</tissue>
    </source>
</reference>
<evidence type="ECO:0008006" key="3">
    <source>
        <dbReference type="Google" id="ProtNLM"/>
    </source>
</evidence>
<dbReference type="GO" id="GO:0005777">
    <property type="term" value="C:peroxisome"/>
    <property type="evidence" value="ECO:0007669"/>
    <property type="project" value="InterPro"/>
</dbReference>
<name>A0A8S9R9B6_BRACR</name>
<protein>
    <recommendedName>
        <fullName evidence="3">NYN domain-containing protein</fullName>
    </recommendedName>
</protein>
<dbReference type="GO" id="GO:0010468">
    <property type="term" value="P:regulation of gene expression"/>
    <property type="evidence" value="ECO:0007669"/>
    <property type="project" value="InterPro"/>
</dbReference>
<organism evidence="1 2">
    <name type="scientific">Brassica cretica</name>
    <name type="common">Mustard</name>
    <dbReference type="NCBI Taxonomy" id="69181"/>
    <lineage>
        <taxon>Eukaryota</taxon>
        <taxon>Viridiplantae</taxon>
        <taxon>Streptophyta</taxon>
        <taxon>Embryophyta</taxon>
        <taxon>Tracheophyta</taxon>
        <taxon>Spermatophyta</taxon>
        <taxon>Magnoliopsida</taxon>
        <taxon>eudicotyledons</taxon>
        <taxon>Gunneridae</taxon>
        <taxon>Pentapetalae</taxon>
        <taxon>rosids</taxon>
        <taxon>malvids</taxon>
        <taxon>Brassicales</taxon>
        <taxon>Brassicaceae</taxon>
        <taxon>Brassiceae</taxon>
        <taxon>Brassica</taxon>
    </lineage>
</organism>
<dbReference type="PANTHER" id="PTHR14379:SF59">
    <property type="entry name" value="NYN DOMAIN-CONTAINING PROTEIN"/>
    <property type="match status" value="1"/>
</dbReference>
<sequence length="166" mass="18988">MGEYKIEDFSKPITPVGGAKTGVFWNVEDCPFPVGFSPDMIYHKIESALSEWCNVGNMSMWAYVDEEKGHWSGKGEFLRDKLLRDDRLLHDILLWQMDSPVDHPDPANLIVVSDKVRDHTYLIETLGCLNTRYYNVMLVTPTNLPLTPDWPASLLEEGAYFFGKET</sequence>
<gene>
    <name evidence="1" type="ORF">F2Q69_00016924</name>
</gene>
<dbReference type="PANTHER" id="PTHR14379">
    <property type="entry name" value="LIMKAIN B LKAP"/>
    <property type="match status" value="1"/>
</dbReference>
<evidence type="ECO:0000313" key="1">
    <source>
        <dbReference type="EMBL" id="KAF3560197.1"/>
    </source>
</evidence>